<reference evidence="1 2" key="1">
    <citation type="submission" date="2019-10" db="EMBL/GenBank/DDBJ databases">
        <title>Comparative genomic analysis of Providencia.</title>
        <authorList>
            <person name="Yuan C."/>
            <person name="Wei Y."/>
            <person name="Yin Z."/>
        </authorList>
    </citation>
    <scope>NUCLEOTIDE SEQUENCE [LARGE SCALE GENOMIC DNA]</scope>
    <source>
        <strain evidence="2">wls1934</strain>
    </source>
</reference>
<dbReference type="Gene3D" id="3.40.50.300">
    <property type="entry name" value="P-loop containing nucleotide triphosphate hydrolases"/>
    <property type="match status" value="1"/>
</dbReference>
<sequence>MNFKIDVTTELLLGLYASLEKLLPWQSRWYRHRFDKFRFLHKGRQIGASDYFSLEALLDACLTGENKTFITQSPTDNEEFQSNELFYLARHAGISKTISGDEKTIYLSNGAKIHFISDKDKLPDDCGDVYLSEWAWFSHPKKVLEMAKVMNATCGVLMINDNDVSGEEFRMLREGLNKAHKEGSFRNLFVYGATENRNIDVIPLSRISDKGRITLYSSRVTGDNGFQIDREQMFNGFYDVVPNITIEVGPNLVTEQKRREWLKYGNKMFNELFLCKLPTTSRMRQPPKKP</sequence>
<dbReference type="AlphaFoldDB" id="A0AAW9V941"/>
<dbReference type="InterPro" id="IPR027417">
    <property type="entry name" value="P-loop_NTPase"/>
</dbReference>
<name>A0AAW9V941_9GAMM</name>
<comment type="caution">
    <text evidence="1">The sequence shown here is derived from an EMBL/GenBank/DDBJ whole genome shotgun (WGS) entry which is preliminary data.</text>
</comment>
<dbReference type="Proteomes" id="UP000449944">
    <property type="component" value="Unassembled WGS sequence"/>
</dbReference>
<proteinExistence type="predicted"/>
<gene>
    <name evidence="1" type="ORF">GKR67_06855</name>
</gene>
<dbReference type="Pfam" id="PF03237">
    <property type="entry name" value="Terminase_6N"/>
    <property type="match status" value="1"/>
</dbReference>
<accession>A0AAW9V941</accession>
<organism evidence="1 2">
    <name type="scientific">Providencia alcalifaciens</name>
    <dbReference type="NCBI Taxonomy" id="126385"/>
    <lineage>
        <taxon>Bacteria</taxon>
        <taxon>Pseudomonadati</taxon>
        <taxon>Pseudomonadota</taxon>
        <taxon>Gammaproteobacteria</taxon>
        <taxon>Enterobacterales</taxon>
        <taxon>Morganellaceae</taxon>
        <taxon>Providencia</taxon>
    </lineage>
</organism>
<protein>
    <submittedName>
        <fullName evidence="1">Uncharacterized protein</fullName>
    </submittedName>
</protein>
<evidence type="ECO:0000313" key="1">
    <source>
        <dbReference type="EMBL" id="MTC34330.1"/>
    </source>
</evidence>
<dbReference type="EMBL" id="WLUB01000024">
    <property type="protein sequence ID" value="MTC34330.1"/>
    <property type="molecule type" value="Genomic_DNA"/>
</dbReference>
<evidence type="ECO:0000313" key="2">
    <source>
        <dbReference type="Proteomes" id="UP000449944"/>
    </source>
</evidence>